<dbReference type="GO" id="GO:0003755">
    <property type="term" value="F:peptidyl-prolyl cis-trans isomerase activity"/>
    <property type="evidence" value="ECO:0007669"/>
    <property type="project" value="UniProtKB-KW"/>
</dbReference>
<dbReference type="SUPFAM" id="SSF54534">
    <property type="entry name" value="FKBP-like"/>
    <property type="match status" value="2"/>
</dbReference>
<dbReference type="InterPro" id="IPR027304">
    <property type="entry name" value="Trigger_fact/SurA_dom_sf"/>
</dbReference>
<keyword evidence="4 12" id="KW-0812">Transmembrane</keyword>
<dbReference type="Gene3D" id="3.10.50.40">
    <property type="match status" value="2"/>
</dbReference>
<dbReference type="InterPro" id="IPR046357">
    <property type="entry name" value="PPIase_dom_sf"/>
</dbReference>
<keyword evidence="3" id="KW-0997">Cell inner membrane</keyword>
<evidence type="ECO:0000256" key="4">
    <source>
        <dbReference type="ARBA" id="ARBA00022692"/>
    </source>
</evidence>
<evidence type="ECO:0000256" key="6">
    <source>
        <dbReference type="ARBA" id="ARBA00023136"/>
    </source>
</evidence>
<evidence type="ECO:0000256" key="7">
    <source>
        <dbReference type="ARBA" id="ARBA00023186"/>
    </source>
</evidence>
<keyword evidence="11" id="KW-0697">Rotamase</keyword>
<accession>A0AAU8LZV9</accession>
<dbReference type="PANTHER" id="PTHR47529">
    <property type="entry name" value="PEPTIDYL-PROLYL CIS-TRANS ISOMERASE D"/>
    <property type="match status" value="1"/>
</dbReference>
<dbReference type="InterPro" id="IPR052029">
    <property type="entry name" value="PpiD_chaperone"/>
</dbReference>
<comment type="subcellular location">
    <subcellularLocation>
        <location evidence="1">Cell inner membrane</location>
        <topology evidence="1">Single-pass type II membrane protein</topology>
        <orientation evidence="1">Periplasmic side</orientation>
    </subcellularLocation>
</comment>
<sequence>MLNILRKQAQSPLIQILVLVIVIVFIFWGFGGNQNNRQTAVATVNKVDIPHQDYAQAYNRATDNFRQQFGGKIPPALLEQLGLQHQVLNQLIQSELMRQGGEEIGIRVSDLMVQEQIKDMEVFQEDGHFNQQRYKDLLARNRMTPAVFEESIKSDLRSQRITNDLADFALIPDNEVDRWLAYNEEEVKLAYVQLKAADFKDKVEIQDEELATWFASKKENYRSEPKIRLKYLSFKTSDDMEQVKPSEEEIQALYKERKESYKQPEQRHARHILFKTNEGDSEAVRTEKKKQAEEVLQLAHEEGSDFSELAKEYSEGPTKEKGGDLGFFSNGRMVPPFDQAVFSLQPGEISEIVETQFGYHIIKLEEIRPASVRTYEQVRDNLAVTLKKQDAKKLTFQRVTKAYEGIMRSGSLEKYSTEGEENIQTSDYFSRNKLPEDMINDPKFLDVAFSLKQGELSSIVEINGGYAILFVDDIKQPEIPELDAVREKVVADYTDEKSKELTEQAANDLLAASKELGGLQQAVQELEETKPEVKVSDFIQRSASGEDLPPNQLIQESFKMPWKQNLVQEPVQVGASYYLFEIAERRAGAEKEDVSKRDEAREKLLASARRELVASWVAGLQSRSTITTNEALLK</sequence>
<evidence type="ECO:0000256" key="10">
    <source>
        <dbReference type="ARBA" id="ARBA00042775"/>
    </source>
</evidence>
<dbReference type="SUPFAM" id="SSF109998">
    <property type="entry name" value="Triger factor/SurA peptide-binding domain-like"/>
    <property type="match status" value="1"/>
</dbReference>
<evidence type="ECO:0000256" key="2">
    <source>
        <dbReference type="ARBA" id="ARBA00022475"/>
    </source>
</evidence>
<dbReference type="InterPro" id="IPR000297">
    <property type="entry name" value="PPIase_PpiC"/>
</dbReference>
<proteinExistence type="inferred from homology"/>
<gene>
    <name evidence="14" type="ORF">Q3M24_08435</name>
</gene>
<dbReference type="Pfam" id="PF13624">
    <property type="entry name" value="SurA_N_3"/>
    <property type="match status" value="1"/>
</dbReference>
<evidence type="ECO:0000313" key="14">
    <source>
        <dbReference type="EMBL" id="XCN74756.1"/>
    </source>
</evidence>
<dbReference type="PROSITE" id="PS50198">
    <property type="entry name" value="PPIC_PPIASE_2"/>
    <property type="match status" value="2"/>
</dbReference>
<dbReference type="Pfam" id="PF13616">
    <property type="entry name" value="Rotamase_3"/>
    <property type="match status" value="1"/>
</dbReference>
<dbReference type="AlphaFoldDB" id="A0AAU8LZV9"/>
<evidence type="ECO:0000256" key="5">
    <source>
        <dbReference type="ARBA" id="ARBA00022989"/>
    </source>
</evidence>
<reference evidence="14" key="2">
    <citation type="submission" date="2024-06" db="EMBL/GenBank/DDBJ databases">
        <authorList>
            <person name="Plum-Jensen L.E."/>
            <person name="Schramm A."/>
            <person name="Marshall I.P.G."/>
        </authorList>
    </citation>
    <scope>NUCLEOTIDE SEQUENCE</scope>
    <source>
        <strain evidence="14">Rat1</strain>
    </source>
</reference>
<dbReference type="InterPro" id="IPR023058">
    <property type="entry name" value="PPIase_PpiC_CS"/>
</dbReference>
<dbReference type="Gene3D" id="1.10.4030.10">
    <property type="entry name" value="Porin chaperone SurA, peptide-binding domain"/>
    <property type="match status" value="1"/>
</dbReference>
<keyword evidence="2" id="KW-1003">Cell membrane</keyword>
<evidence type="ECO:0000256" key="1">
    <source>
        <dbReference type="ARBA" id="ARBA00004382"/>
    </source>
</evidence>
<evidence type="ECO:0000256" key="11">
    <source>
        <dbReference type="PROSITE-ProRule" id="PRU00278"/>
    </source>
</evidence>
<evidence type="ECO:0000256" key="9">
    <source>
        <dbReference type="ARBA" id="ARBA00040743"/>
    </source>
</evidence>
<dbReference type="EMBL" id="CP159373">
    <property type="protein sequence ID" value="XCN74756.1"/>
    <property type="molecule type" value="Genomic_DNA"/>
</dbReference>
<name>A0AAU8LZV9_9BACT</name>
<feature type="domain" description="PpiC" evidence="13">
    <location>
        <begin position="362"/>
        <end position="473"/>
    </location>
</feature>
<keyword evidence="7" id="KW-0143">Chaperone</keyword>
<feature type="domain" description="PpiC" evidence="13">
    <location>
        <begin position="264"/>
        <end position="366"/>
    </location>
</feature>
<evidence type="ECO:0000256" key="3">
    <source>
        <dbReference type="ARBA" id="ARBA00022519"/>
    </source>
</evidence>
<protein>
    <recommendedName>
        <fullName evidence="9">Periplasmic chaperone PpiD</fullName>
    </recommendedName>
    <alternativeName>
        <fullName evidence="10">Periplasmic folding chaperone</fullName>
    </alternativeName>
</protein>
<dbReference type="PANTHER" id="PTHR47529:SF1">
    <property type="entry name" value="PERIPLASMIC CHAPERONE PPID"/>
    <property type="match status" value="1"/>
</dbReference>
<evidence type="ECO:0000256" key="12">
    <source>
        <dbReference type="SAM" id="Phobius"/>
    </source>
</evidence>
<comment type="similarity">
    <text evidence="8">Belongs to the PpiD chaperone family.</text>
</comment>
<organism evidence="14">
    <name type="scientific">Candidatus Electrothrix aestuarii</name>
    <dbReference type="NCBI Taxonomy" id="3062594"/>
    <lineage>
        <taxon>Bacteria</taxon>
        <taxon>Pseudomonadati</taxon>
        <taxon>Thermodesulfobacteriota</taxon>
        <taxon>Desulfobulbia</taxon>
        <taxon>Desulfobulbales</taxon>
        <taxon>Desulfobulbaceae</taxon>
        <taxon>Candidatus Electrothrix</taxon>
    </lineage>
</organism>
<reference evidence="14" key="1">
    <citation type="journal article" date="2024" name="Syst. Appl. Microbiol.">
        <title>First single-strain enrichments of Electrothrix cable bacteria, description of E. aestuarii sp. nov. and E. rattekaaiensis sp. nov., and proposal of a cable bacteria taxonomy following the rules of the SeqCode.</title>
        <authorList>
            <person name="Plum-Jensen L.E."/>
            <person name="Schramm A."/>
            <person name="Marshall I.P.G."/>
        </authorList>
    </citation>
    <scope>NUCLEOTIDE SEQUENCE</scope>
    <source>
        <strain evidence="14">Rat1</strain>
    </source>
</reference>
<keyword evidence="11" id="KW-0413">Isomerase</keyword>
<keyword evidence="6 12" id="KW-0472">Membrane</keyword>
<keyword evidence="5 12" id="KW-1133">Transmembrane helix</keyword>
<dbReference type="KEGG" id="eaj:Q3M24_08435"/>
<evidence type="ECO:0000256" key="8">
    <source>
        <dbReference type="ARBA" id="ARBA00038408"/>
    </source>
</evidence>
<dbReference type="PROSITE" id="PS01096">
    <property type="entry name" value="PPIC_PPIASE_1"/>
    <property type="match status" value="1"/>
</dbReference>
<dbReference type="Pfam" id="PF13145">
    <property type="entry name" value="Rotamase_2"/>
    <property type="match status" value="1"/>
</dbReference>
<dbReference type="GO" id="GO:0005886">
    <property type="term" value="C:plasma membrane"/>
    <property type="evidence" value="ECO:0007669"/>
    <property type="project" value="UniProtKB-SubCell"/>
</dbReference>
<feature type="transmembrane region" description="Helical" evidence="12">
    <location>
        <begin position="12"/>
        <end position="31"/>
    </location>
</feature>
<evidence type="ECO:0000259" key="13">
    <source>
        <dbReference type="PROSITE" id="PS50198"/>
    </source>
</evidence>